<evidence type="ECO:0000313" key="2">
    <source>
        <dbReference type="EMBL" id="KUK86458.1"/>
    </source>
</evidence>
<proteinExistence type="predicted"/>
<feature type="domain" description="AbiEi antitoxin C-terminal" evidence="1">
    <location>
        <begin position="88"/>
        <end position="215"/>
    </location>
</feature>
<comment type="caution">
    <text evidence="2">The sequence shown here is derived from an EMBL/GenBank/DDBJ whole genome shotgun (WGS) entry which is preliminary data.</text>
</comment>
<evidence type="ECO:0000313" key="3">
    <source>
        <dbReference type="Proteomes" id="UP000053467"/>
    </source>
</evidence>
<accession>A0A101I1E8</accession>
<sequence>MKRNKYSELSKDAVYLLSRSEFEKQKVITTEYAVKVLGDYLKATRLLDNLAKRNRLIQLKRGRYLVVPLKAPNQRWMPHEFVVASLWMGETPYYIGYSSMYNYWGFTEQIPQKVIILNTEKNRIRKIGKISFRAMKISSKKMYGIKKIKIDEEYVSISDKERSLVDFISNPIGSWGNVQEVINEQIEKIDIKKFVRYLIKFPVIAVRKRAGFMLERAGVSLEELSRLKSSIGSKNSYAPFNPFIKSRKGSVNQDWKVILNG</sequence>
<name>A0A101I1E8_UNCT6</name>
<reference evidence="3" key="1">
    <citation type="journal article" date="2015" name="MBio">
        <title>Genome-Resolved Metagenomic Analysis Reveals Roles for Candidate Phyla and Other Microbial Community Members in Biogeochemical Transformations in Oil Reservoirs.</title>
        <authorList>
            <person name="Hu P."/>
            <person name="Tom L."/>
            <person name="Singh A."/>
            <person name="Thomas B.C."/>
            <person name="Baker B.J."/>
            <person name="Piceno Y.M."/>
            <person name="Andersen G.L."/>
            <person name="Banfield J.F."/>
        </authorList>
    </citation>
    <scope>NUCLEOTIDE SEQUENCE [LARGE SCALE GENOMIC DNA]</scope>
</reference>
<dbReference type="InterPro" id="IPR018547">
    <property type="entry name" value="AbiEi_C"/>
</dbReference>
<dbReference type="AlphaFoldDB" id="A0A101I1E8"/>
<organism evidence="2 3">
    <name type="scientific">candidate division TA06 bacterium 34_109</name>
    <dbReference type="NCBI Taxonomy" id="1635277"/>
    <lineage>
        <taxon>Bacteria</taxon>
        <taxon>Bacteria division TA06</taxon>
    </lineage>
</organism>
<evidence type="ECO:0000259" key="1">
    <source>
        <dbReference type="Pfam" id="PF09407"/>
    </source>
</evidence>
<protein>
    <recommendedName>
        <fullName evidence="1">AbiEi antitoxin C-terminal domain-containing protein</fullName>
    </recommendedName>
</protein>
<dbReference type="Proteomes" id="UP000053467">
    <property type="component" value="Unassembled WGS sequence"/>
</dbReference>
<gene>
    <name evidence="2" type="ORF">XE03_1474</name>
</gene>
<dbReference type="Pfam" id="PF09407">
    <property type="entry name" value="AbiEi_1"/>
    <property type="match status" value="1"/>
</dbReference>
<dbReference type="EMBL" id="LGGX01000018">
    <property type="protein sequence ID" value="KUK86458.1"/>
    <property type="molecule type" value="Genomic_DNA"/>
</dbReference>